<dbReference type="InterPro" id="IPR050065">
    <property type="entry name" value="GlmU-like"/>
</dbReference>
<feature type="domain" description="Mannose-1-phosphate guanyltransferase C-terminal" evidence="8">
    <location>
        <begin position="247"/>
        <end position="327"/>
    </location>
</feature>
<dbReference type="Pfam" id="PF25087">
    <property type="entry name" value="GMPPB_C"/>
    <property type="match status" value="1"/>
</dbReference>
<dbReference type="InterPro" id="IPR011004">
    <property type="entry name" value="Trimer_LpxA-like_sf"/>
</dbReference>
<dbReference type="PROSITE" id="PS00101">
    <property type="entry name" value="HEXAPEP_TRANSFERASES"/>
    <property type="match status" value="1"/>
</dbReference>
<evidence type="ECO:0000256" key="7">
    <source>
        <dbReference type="ARBA" id="ARBA00048493"/>
    </source>
</evidence>
<name>A0A268NY45_SHOCL</name>
<keyword evidence="3" id="KW-0677">Repeat</keyword>
<gene>
    <name evidence="9" type="ORF">CHH72_12280</name>
</gene>
<evidence type="ECO:0000256" key="6">
    <source>
        <dbReference type="ARBA" id="ARBA00048247"/>
    </source>
</evidence>
<organism evidence="9 10">
    <name type="scientific">Shouchella clausii</name>
    <name type="common">Alkalihalobacillus clausii</name>
    <dbReference type="NCBI Taxonomy" id="79880"/>
    <lineage>
        <taxon>Bacteria</taxon>
        <taxon>Bacillati</taxon>
        <taxon>Bacillota</taxon>
        <taxon>Bacilli</taxon>
        <taxon>Bacillales</taxon>
        <taxon>Bacillaceae</taxon>
        <taxon>Shouchella</taxon>
    </lineage>
</organism>
<evidence type="ECO:0000256" key="4">
    <source>
        <dbReference type="ARBA" id="ARBA00023268"/>
    </source>
</evidence>
<dbReference type="GO" id="GO:0003977">
    <property type="term" value="F:UDP-N-acetylglucosamine diphosphorylase activity"/>
    <property type="evidence" value="ECO:0007669"/>
    <property type="project" value="UniProtKB-EC"/>
</dbReference>
<dbReference type="AlphaFoldDB" id="A0A268NY45"/>
<dbReference type="Proteomes" id="UP000216207">
    <property type="component" value="Unassembled WGS sequence"/>
</dbReference>
<dbReference type="OMA" id="KPWHILE"/>
<evidence type="ECO:0000313" key="10">
    <source>
        <dbReference type="Proteomes" id="UP000216207"/>
    </source>
</evidence>
<dbReference type="SUPFAM" id="SSF51161">
    <property type="entry name" value="Trimeric LpxA-like enzymes"/>
    <property type="match status" value="1"/>
</dbReference>
<dbReference type="InterPro" id="IPR056729">
    <property type="entry name" value="GMPPB_C"/>
</dbReference>
<reference evidence="9 10" key="1">
    <citation type="submission" date="2017-07" db="EMBL/GenBank/DDBJ databases">
        <title>Isolation and whole genome analysis of endospore-forming bacteria from heroin.</title>
        <authorList>
            <person name="Kalinowski J."/>
            <person name="Ahrens B."/>
            <person name="Al-Dilaimi A."/>
            <person name="Winkler A."/>
            <person name="Wibberg D."/>
            <person name="Schleenbecker U."/>
            <person name="Ruckert C."/>
            <person name="Wolfel R."/>
            <person name="Grass G."/>
        </authorList>
    </citation>
    <scope>NUCLEOTIDE SEQUENCE [LARGE SCALE GENOMIC DNA]</scope>
    <source>
        <strain evidence="9 10">7539</strain>
    </source>
</reference>
<dbReference type="EMBL" id="NPCC01000015">
    <property type="protein sequence ID" value="PAE88414.1"/>
    <property type="molecule type" value="Genomic_DNA"/>
</dbReference>
<comment type="catalytic activity">
    <reaction evidence="7">
        <text>N-acetyl-alpha-D-glucosamine 1-phosphate + UTP + H(+) = UDP-N-acetyl-alpha-D-glucosamine + diphosphate</text>
        <dbReference type="Rhea" id="RHEA:13509"/>
        <dbReference type="ChEBI" id="CHEBI:15378"/>
        <dbReference type="ChEBI" id="CHEBI:33019"/>
        <dbReference type="ChEBI" id="CHEBI:46398"/>
        <dbReference type="ChEBI" id="CHEBI:57705"/>
        <dbReference type="ChEBI" id="CHEBI:57776"/>
        <dbReference type="EC" id="2.7.7.23"/>
    </reaction>
</comment>
<keyword evidence="1" id="KW-0808">Transferase</keyword>
<sequence>MKVILVCSDYQKKMFPYDKEWQTASLEILNTPNIIRQIDFFLQNGIQPNDLYVYLAYQQNQVIPLLKQYEGIHLGKNYKDFREFLSAYVSTFDDQTLIVKSDYVFVNEDLHQVINHQDTDFVLLTEKQESTKAICAKVANEKITYFLGHPRDHYVTHEVAGIYCLSKQALDYVIHSSNGFDKRISGSMIPDQFYIENGLNQFIESGNQIKSVIAQYNVFQLLFPWSILDANSYHLNRLVDLLSEESISSSAKIEPSASINGKLKMGENSYIGKNVIINGNVVIGENVVIDNGAILNGNILIGDHSYVKDYAKIEGPTVIGKENKFGHNAEFKGVSMKGVSAIHYSEMFGVIGRYVDIAAACVCGILRFNDTEQPHKISGQTYTAKNSNAVFIGDYTRTGINNVFLPGNKIGSNSALYPGLIVEKDVPHETIVLKKQETVERHWGPNKYGW</sequence>
<keyword evidence="5" id="KW-0012">Acyltransferase</keyword>
<dbReference type="Gene3D" id="2.160.10.10">
    <property type="entry name" value="Hexapeptide repeat proteins"/>
    <property type="match status" value="1"/>
</dbReference>
<evidence type="ECO:0000256" key="1">
    <source>
        <dbReference type="ARBA" id="ARBA00022679"/>
    </source>
</evidence>
<dbReference type="SUPFAM" id="SSF53448">
    <property type="entry name" value="Nucleotide-diphospho-sugar transferases"/>
    <property type="match status" value="1"/>
</dbReference>
<keyword evidence="4" id="KW-0511">Multifunctional enzyme</keyword>
<evidence type="ECO:0000256" key="2">
    <source>
        <dbReference type="ARBA" id="ARBA00022695"/>
    </source>
</evidence>
<keyword evidence="2" id="KW-0548">Nucleotidyltransferase</keyword>
<evidence type="ECO:0000259" key="8">
    <source>
        <dbReference type="Pfam" id="PF25087"/>
    </source>
</evidence>
<comment type="catalytic activity">
    <reaction evidence="6">
        <text>alpha-D-glucosamine 1-phosphate + acetyl-CoA = N-acetyl-alpha-D-glucosamine 1-phosphate + CoA + H(+)</text>
        <dbReference type="Rhea" id="RHEA:13725"/>
        <dbReference type="ChEBI" id="CHEBI:15378"/>
        <dbReference type="ChEBI" id="CHEBI:57287"/>
        <dbReference type="ChEBI" id="CHEBI:57288"/>
        <dbReference type="ChEBI" id="CHEBI:57776"/>
        <dbReference type="ChEBI" id="CHEBI:58516"/>
        <dbReference type="EC" id="2.3.1.157"/>
    </reaction>
</comment>
<dbReference type="PANTHER" id="PTHR43584:SF8">
    <property type="entry name" value="N-ACETYLMURAMATE ALPHA-1-PHOSPHATE URIDYLYLTRANSFERASE"/>
    <property type="match status" value="1"/>
</dbReference>
<accession>A0A268NY45</accession>
<dbReference type="GO" id="GO:0019134">
    <property type="term" value="F:glucosamine-1-phosphate N-acetyltransferase activity"/>
    <property type="evidence" value="ECO:0007669"/>
    <property type="project" value="UniProtKB-EC"/>
</dbReference>
<dbReference type="RefSeq" id="WP_011245349.1">
    <property type="nucleotide sequence ID" value="NZ_BOQS01000002.1"/>
</dbReference>
<proteinExistence type="predicted"/>
<evidence type="ECO:0000256" key="5">
    <source>
        <dbReference type="ARBA" id="ARBA00023315"/>
    </source>
</evidence>
<evidence type="ECO:0000256" key="3">
    <source>
        <dbReference type="ARBA" id="ARBA00022737"/>
    </source>
</evidence>
<dbReference type="Gene3D" id="3.90.550.10">
    <property type="entry name" value="Spore Coat Polysaccharide Biosynthesis Protein SpsA, Chain A"/>
    <property type="match status" value="1"/>
</dbReference>
<dbReference type="InterPro" id="IPR018357">
    <property type="entry name" value="Hexapep_transf_CS"/>
</dbReference>
<dbReference type="PANTHER" id="PTHR43584">
    <property type="entry name" value="NUCLEOTIDYL TRANSFERASE"/>
    <property type="match status" value="1"/>
</dbReference>
<protein>
    <recommendedName>
        <fullName evidence="8">Mannose-1-phosphate guanyltransferase C-terminal domain-containing protein</fullName>
    </recommendedName>
</protein>
<comment type="caution">
    <text evidence="9">The sequence shown here is derived from an EMBL/GenBank/DDBJ whole genome shotgun (WGS) entry which is preliminary data.</text>
</comment>
<dbReference type="InterPro" id="IPR029044">
    <property type="entry name" value="Nucleotide-diphossugar_trans"/>
</dbReference>
<evidence type="ECO:0000313" key="9">
    <source>
        <dbReference type="EMBL" id="PAE88414.1"/>
    </source>
</evidence>